<evidence type="ECO:0000313" key="4">
    <source>
        <dbReference type="EnsemblMetazoa" id="XP_019756769.1"/>
    </source>
</evidence>
<name>A0AAR5P6P0_DENPD</name>
<dbReference type="EnsemblMetazoa" id="XM_019901210.1">
    <property type="protein sequence ID" value="XP_019756769.1"/>
    <property type="gene ID" value="LOC109535323"/>
</dbReference>
<keyword evidence="2" id="KW-0472">Membrane</keyword>
<dbReference type="Pfam" id="PF01757">
    <property type="entry name" value="Acyl_transf_3"/>
    <property type="match status" value="1"/>
</dbReference>
<feature type="transmembrane region" description="Helical" evidence="2">
    <location>
        <begin position="374"/>
        <end position="394"/>
    </location>
</feature>
<keyword evidence="5" id="KW-1185">Reference proteome</keyword>
<feature type="transmembrane region" description="Helical" evidence="2">
    <location>
        <begin position="188"/>
        <end position="205"/>
    </location>
</feature>
<dbReference type="GO" id="GO:0016747">
    <property type="term" value="F:acyltransferase activity, transferring groups other than amino-acyl groups"/>
    <property type="evidence" value="ECO:0007669"/>
    <property type="project" value="InterPro"/>
</dbReference>
<proteinExistence type="predicted"/>
<keyword evidence="2" id="KW-0812">Transmembrane</keyword>
<keyword evidence="2" id="KW-1133">Transmembrane helix</keyword>
<dbReference type="InterPro" id="IPR002656">
    <property type="entry name" value="Acyl_transf_3_dom"/>
</dbReference>
<accession>A0AAR5P6P0</accession>
<feature type="transmembrane region" description="Helical" evidence="2">
    <location>
        <begin position="276"/>
        <end position="296"/>
    </location>
</feature>
<dbReference type="PANTHER" id="PTHR11161:SF72">
    <property type="entry name" value="FI21449P1"/>
    <property type="match status" value="1"/>
</dbReference>
<feature type="transmembrane region" description="Helical" evidence="2">
    <location>
        <begin position="111"/>
        <end position="132"/>
    </location>
</feature>
<feature type="transmembrane region" description="Helical" evidence="2">
    <location>
        <begin position="246"/>
        <end position="264"/>
    </location>
</feature>
<feature type="transmembrane region" description="Helical" evidence="2">
    <location>
        <begin position="66"/>
        <end position="90"/>
    </location>
</feature>
<evidence type="ECO:0000259" key="3">
    <source>
        <dbReference type="Pfam" id="PF01757"/>
    </source>
</evidence>
<dbReference type="PANTHER" id="PTHR11161">
    <property type="entry name" value="O-ACYLTRANSFERASE"/>
    <property type="match status" value="1"/>
</dbReference>
<dbReference type="AlphaFoldDB" id="A0AAR5P6P0"/>
<sequence>MYSNGKKLLKSTKYSKAGEQVFCFHGMKFISMWWIISGHGAISMFLAPALDYEFRSHWQTQRYAQYIASAHICVDTFFYISGFLMAYLYFKQSISRKSATKQAGSVPMMIIHRYLRLTPANAMCFLCSVFLFKYLQTGPFFSFGIHDGLIRPCKKYWWTYFLYIQNYYNFHYGESLCIPTTWYLSADFQLFLITPLVFIPISLIYRRSFAKTMAALAGVNLICLVTPIFIKLQWRDYDVDFQEYDFHSKLISYFIGVMTGIYMRHHKNKKVTINRMVNLTIWFLALGNMLAVIFYRQDIQIKNEYVARSLCYSFTRPMWCISLAWITYACVNGYGGVVNWFLSSPFMQIGGKLTYSLHYALGIRTRIDFTDWNLFYTNCGHFIVSMMVATFWSLSYESPMITLERLIFNGSKAESKPKSKPSKVDQNGSKE</sequence>
<feature type="transmembrane region" description="Helical" evidence="2">
    <location>
        <begin position="316"/>
        <end position="342"/>
    </location>
</feature>
<feature type="transmembrane region" description="Helical" evidence="2">
    <location>
        <begin position="21"/>
        <end position="46"/>
    </location>
</feature>
<reference evidence="4" key="2">
    <citation type="submission" date="2024-08" db="UniProtKB">
        <authorList>
            <consortium name="EnsemblMetazoa"/>
        </authorList>
    </citation>
    <scope>IDENTIFICATION</scope>
</reference>
<reference evidence="5" key="1">
    <citation type="journal article" date="2013" name="Genome Biol.">
        <title>Draft genome of the mountain pine beetle, Dendroctonus ponderosae Hopkins, a major forest pest.</title>
        <authorList>
            <person name="Keeling C.I."/>
            <person name="Yuen M.M."/>
            <person name="Liao N.Y."/>
            <person name="Docking T.R."/>
            <person name="Chan S.K."/>
            <person name="Taylor G.A."/>
            <person name="Palmquist D.L."/>
            <person name="Jackman S.D."/>
            <person name="Nguyen A."/>
            <person name="Li M."/>
            <person name="Henderson H."/>
            <person name="Janes J.K."/>
            <person name="Zhao Y."/>
            <person name="Pandoh P."/>
            <person name="Moore R."/>
            <person name="Sperling F.A."/>
            <person name="Huber D.P."/>
            <person name="Birol I."/>
            <person name="Jones S.J."/>
            <person name="Bohlmann J."/>
        </authorList>
    </citation>
    <scope>NUCLEOTIDE SEQUENCE</scope>
</reference>
<dbReference type="Proteomes" id="UP000019118">
    <property type="component" value="Unassembled WGS sequence"/>
</dbReference>
<evidence type="ECO:0000256" key="2">
    <source>
        <dbReference type="SAM" id="Phobius"/>
    </source>
</evidence>
<protein>
    <recommendedName>
        <fullName evidence="3">Acyltransferase 3 domain-containing protein</fullName>
    </recommendedName>
</protein>
<evidence type="ECO:0000313" key="5">
    <source>
        <dbReference type="Proteomes" id="UP000019118"/>
    </source>
</evidence>
<dbReference type="InterPro" id="IPR052728">
    <property type="entry name" value="O2_lipid_transport_reg"/>
</dbReference>
<feature type="region of interest" description="Disordered" evidence="1">
    <location>
        <begin position="412"/>
        <end position="431"/>
    </location>
</feature>
<evidence type="ECO:0000256" key="1">
    <source>
        <dbReference type="SAM" id="MobiDB-lite"/>
    </source>
</evidence>
<feature type="transmembrane region" description="Helical" evidence="2">
    <location>
        <begin position="212"/>
        <end position="234"/>
    </location>
</feature>
<feature type="domain" description="Acyltransferase 3" evidence="3">
    <location>
        <begin position="24"/>
        <end position="356"/>
    </location>
</feature>
<organism evidence="4 5">
    <name type="scientific">Dendroctonus ponderosae</name>
    <name type="common">Mountain pine beetle</name>
    <dbReference type="NCBI Taxonomy" id="77166"/>
    <lineage>
        <taxon>Eukaryota</taxon>
        <taxon>Metazoa</taxon>
        <taxon>Ecdysozoa</taxon>
        <taxon>Arthropoda</taxon>
        <taxon>Hexapoda</taxon>
        <taxon>Insecta</taxon>
        <taxon>Pterygota</taxon>
        <taxon>Neoptera</taxon>
        <taxon>Endopterygota</taxon>
        <taxon>Coleoptera</taxon>
        <taxon>Polyphaga</taxon>
        <taxon>Cucujiformia</taxon>
        <taxon>Curculionidae</taxon>
        <taxon>Scolytinae</taxon>
        <taxon>Dendroctonus</taxon>
    </lineage>
</organism>